<reference evidence="2" key="2">
    <citation type="submission" date="2025-09" db="UniProtKB">
        <authorList>
            <consortium name="Ensembl"/>
        </authorList>
    </citation>
    <scope>IDENTIFICATION</scope>
</reference>
<evidence type="ECO:0000313" key="3">
    <source>
        <dbReference type="Proteomes" id="UP000264800"/>
    </source>
</evidence>
<keyword evidence="3" id="KW-1185">Reference proteome</keyword>
<dbReference type="AlphaFoldDB" id="A0A3Q3BGQ9"/>
<organism evidence="2 3">
    <name type="scientific">Kryptolebias marmoratus</name>
    <name type="common">Mangrove killifish</name>
    <name type="synonym">Rivulus marmoratus</name>
    <dbReference type="NCBI Taxonomy" id="37003"/>
    <lineage>
        <taxon>Eukaryota</taxon>
        <taxon>Metazoa</taxon>
        <taxon>Chordata</taxon>
        <taxon>Craniata</taxon>
        <taxon>Vertebrata</taxon>
        <taxon>Euteleostomi</taxon>
        <taxon>Actinopterygii</taxon>
        <taxon>Neopterygii</taxon>
        <taxon>Teleostei</taxon>
        <taxon>Neoteleostei</taxon>
        <taxon>Acanthomorphata</taxon>
        <taxon>Ovalentaria</taxon>
        <taxon>Atherinomorphae</taxon>
        <taxon>Cyprinodontiformes</taxon>
        <taxon>Rivulidae</taxon>
        <taxon>Kryptolebias</taxon>
    </lineage>
</organism>
<name>A0A3Q3BGQ9_KRYMA</name>
<evidence type="ECO:0000256" key="1">
    <source>
        <dbReference type="SAM" id="Phobius"/>
    </source>
</evidence>
<accession>A0A3Q3BGQ9</accession>
<feature type="transmembrane region" description="Helical" evidence="1">
    <location>
        <begin position="142"/>
        <end position="158"/>
    </location>
</feature>
<proteinExistence type="predicted"/>
<protein>
    <submittedName>
        <fullName evidence="2">Uncharacterized protein</fullName>
    </submittedName>
</protein>
<dbReference type="Ensembl" id="ENSKMAT00000024268.1">
    <property type="protein sequence ID" value="ENSKMAP00000023964.1"/>
    <property type="gene ID" value="ENSKMAG00000017765.1"/>
</dbReference>
<dbReference type="GeneTree" id="ENSGT01030000235970"/>
<sequence>FERFLTSHRTGPQAAILVAKDRANQFPTQLEESGGKLFCTSCSVIIAHKRIDKHFVSAKHVRRAADEGQSRNGHECQIRSCQSSQTKHLLIMSMFVGNYLTKLVTIFGLYIKSYGFLLILVKKKKLSSHLCRRAAAPSGLSLASWMFLLLMSFCPWWTTLS</sequence>
<keyword evidence="1" id="KW-0472">Membrane</keyword>
<reference evidence="2" key="1">
    <citation type="submission" date="2025-08" db="UniProtKB">
        <authorList>
            <consortium name="Ensembl"/>
        </authorList>
    </citation>
    <scope>IDENTIFICATION</scope>
</reference>
<evidence type="ECO:0000313" key="2">
    <source>
        <dbReference type="Ensembl" id="ENSKMAP00000023964.1"/>
    </source>
</evidence>
<feature type="transmembrane region" description="Helical" evidence="1">
    <location>
        <begin position="99"/>
        <end position="121"/>
    </location>
</feature>
<dbReference type="Proteomes" id="UP000264800">
    <property type="component" value="Unplaced"/>
</dbReference>
<keyword evidence="1" id="KW-0812">Transmembrane</keyword>
<keyword evidence="1" id="KW-1133">Transmembrane helix</keyword>